<dbReference type="GO" id="GO:0016887">
    <property type="term" value="F:ATP hydrolysis activity"/>
    <property type="evidence" value="ECO:0007669"/>
    <property type="project" value="InterPro"/>
</dbReference>
<dbReference type="GO" id="GO:0006302">
    <property type="term" value="P:double-strand break repair"/>
    <property type="evidence" value="ECO:0007669"/>
    <property type="project" value="TreeGrafter"/>
</dbReference>
<dbReference type="PANTHER" id="PTHR32182">
    <property type="entry name" value="DNA REPLICATION AND REPAIR PROTEIN RECF"/>
    <property type="match status" value="1"/>
</dbReference>
<keyword evidence="3" id="KW-1185">Reference proteome</keyword>
<dbReference type="GO" id="GO:0000731">
    <property type="term" value="P:DNA synthesis involved in DNA repair"/>
    <property type="evidence" value="ECO:0007669"/>
    <property type="project" value="TreeGrafter"/>
</dbReference>
<gene>
    <name evidence="2" type="ORF">J2I48_02710</name>
</gene>
<evidence type="ECO:0000313" key="3">
    <source>
        <dbReference type="Proteomes" id="UP000664795"/>
    </source>
</evidence>
<dbReference type="Gene3D" id="3.40.50.300">
    <property type="entry name" value="P-loop containing nucleotide triphosphate hydrolases"/>
    <property type="match status" value="1"/>
</dbReference>
<dbReference type="InterPro" id="IPR003959">
    <property type="entry name" value="ATPase_AAA_core"/>
</dbReference>
<accession>A0A939G4Z0</accession>
<organism evidence="2 3">
    <name type="scientific">Fibrella aquatilis</name>
    <dbReference type="NCBI Taxonomy" id="2817059"/>
    <lineage>
        <taxon>Bacteria</taxon>
        <taxon>Pseudomonadati</taxon>
        <taxon>Bacteroidota</taxon>
        <taxon>Cytophagia</taxon>
        <taxon>Cytophagales</taxon>
        <taxon>Spirosomataceae</taxon>
        <taxon>Fibrella</taxon>
    </lineage>
</organism>
<comment type="caution">
    <text evidence="2">The sequence shown here is derived from an EMBL/GenBank/DDBJ whole genome shotgun (WGS) entry which is preliminary data.</text>
</comment>
<evidence type="ECO:0000259" key="1">
    <source>
        <dbReference type="Pfam" id="PF13304"/>
    </source>
</evidence>
<evidence type="ECO:0000313" key="2">
    <source>
        <dbReference type="EMBL" id="MBO0929883.1"/>
    </source>
</evidence>
<dbReference type="SUPFAM" id="SSF52540">
    <property type="entry name" value="P-loop containing nucleoside triphosphate hydrolases"/>
    <property type="match status" value="1"/>
</dbReference>
<proteinExistence type="predicted"/>
<dbReference type="InterPro" id="IPR027417">
    <property type="entry name" value="P-loop_NTPase"/>
</dbReference>
<name>A0A939G4Z0_9BACT</name>
<feature type="domain" description="ATPase AAA-type core" evidence="1">
    <location>
        <begin position="229"/>
        <end position="297"/>
    </location>
</feature>
<protein>
    <submittedName>
        <fullName evidence="2">AAA family ATPase</fullName>
    </submittedName>
</protein>
<dbReference type="RefSeq" id="WP_207333855.1">
    <property type="nucleotide sequence ID" value="NZ_JAFMYU010000002.1"/>
</dbReference>
<dbReference type="Pfam" id="PF13304">
    <property type="entry name" value="AAA_21"/>
    <property type="match status" value="1"/>
</dbReference>
<dbReference type="Proteomes" id="UP000664795">
    <property type="component" value="Unassembled WGS sequence"/>
</dbReference>
<reference evidence="2 3" key="1">
    <citation type="submission" date="2021-03" db="EMBL/GenBank/DDBJ databases">
        <title>Fibrella sp. HMF5036 genome sequencing and assembly.</title>
        <authorList>
            <person name="Kang H."/>
            <person name="Kim H."/>
            <person name="Bae S."/>
            <person name="Joh K."/>
        </authorList>
    </citation>
    <scope>NUCLEOTIDE SEQUENCE [LARGE SCALE GENOMIC DNA]</scope>
    <source>
        <strain evidence="2 3">HMF5036</strain>
    </source>
</reference>
<dbReference type="EMBL" id="JAFMYU010000002">
    <property type="protein sequence ID" value="MBO0929883.1"/>
    <property type="molecule type" value="Genomic_DNA"/>
</dbReference>
<dbReference type="AlphaFoldDB" id="A0A939G4Z0"/>
<dbReference type="PANTHER" id="PTHR32182:SF0">
    <property type="entry name" value="DNA REPLICATION AND REPAIR PROTEIN RECF"/>
    <property type="match status" value="1"/>
</dbReference>
<sequence length="348" mass="40602">MDHFIDHLEIRNFKSIRELKLTGFKRINLFIGRPNVGKSNLLEAMSVLSLPYIFESDIKFNEVVRVESQFEIFFEAQHVQEGAFIFAGTRDGHINSCNISYNKFDSLIDFHIEYNHQIIQGNHVKILDEYEFTIMVDNESFLLRKNTEKFSFSTIKPYFFKINKDGKIKKWPFLQPPFGNNLLYVLQLIPELRQIYVNWFKQYGLQLVLDATTQSLKIQKDKSNGEVFQLPYTSIADTLQRMIFYKTAVASNENSVLLFEEPEAHAYPPYISEFTQEVIKSKSNQTFIVTHSPLIVEQFLTEAIDDLGIFMVDFKDGQTVVKGLSTDEIREVYKYGMDLFFNGEAYLD</sequence>
<dbReference type="GO" id="GO:0005524">
    <property type="term" value="F:ATP binding"/>
    <property type="evidence" value="ECO:0007669"/>
    <property type="project" value="InterPro"/>
</dbReference>